<proteinExistence type="predicted"/>
<dbReference type="InterPro" id="IPR011054">
    <property type="entry name" value="Rudment_hybrid_motif"/>
</dbReference>
<evidence type="ECO:0000313" key="11">
    <source>
        <dbReference type="Proteomes" id="UP000054560"/>
    </source>
</evidence>
<sequence length="659" mass="72215">MRTAKEMGIRTVAVYSDADANSMHVKMADESYNIGPPPSKDSYLDMDKILAIAKTTGAQAIHPGYGFLSENEAFAERCFSENISFIGPPATAIRDMGSKSESKHIMDKANVPIVKGYHGDNQDIDYLQEQARDIGYPVLIKAWMGGGGKGMRVVASDAEFQDMLSSAKNEAMKSFGDDRVLVETYVLNPRHVEVQVFADSKGNCVYLFERDCSVQRRHQKVVEEAPAPGLSEETRRELGEAAVRAAKAVNYVGAGTVEFIMAESGKFYFMEMNTRLQVEHPVTEYITGTDLVEWQIKVASGQELPKTQEQLKIKGHAFEARIYAEDPENNFMPMTGTLSHHRPPLTSETVRVDTGVRQGDLVSVYYDPMISKLIVYGDDRETALRKLVHSLQQYQVGGFKTNISLLINIATNPKFQKGCVTTHFIEENKADVLPEVPVVREVAIAQAAVSLLNSTGGVTNINANDATSPWGAAPFMVNGRPIYTYNMEYRGESIVATVKYAADACSYDVEIRRDGADATHMSVSRVATQDDKLTFTLDGASQVADVVHSLDAVTVFDQDGGNFTFDIPAPEFLVPKIEAVNVNSIVAPMTGRIEKVLVEAGTYVEAGTPIVVMEAMKMEHVLKALTSGVVGQINAAVGDIVEHHTVIAKMKEEDEAQSN</sequence>
<feature type="domain" description="Biotin carboxylation" evidence="9">
    <location>
        <begin position="1"/>
        <end position="430"/>
    </location>
</feature>
<dbReference type="GeneID" id="25909886"/>
<keyword evidence="2" id="KW-0436">Ligase</keyword>
<dbReference type="Pfam" id="PF00289">
    <property type="entry name" value="Biotin_carb_N"/>
    <property type="match status" value="1"/>
</dbReference>
<dbReference type="EMBL" id="KQ242543">
    <property type="protein sequence ID" value="KNC78175.1"/>
    <property type="molecule type" value="Genomic_DNA"/>
</dbReference>
<dbReference type="SUPFAM" id="SSF52440">
    <property type="entry name" value="PreATP-grasp domain"/>
    <property type="match status" value="1"/>
</dbReference>
<dbReference type="InterPro" id="IPR001882">
    <property type="entry name" value="Biotin_BS"/>
</dbReference>
<dbReference type="FunFam" id="3.30.1490.20:FF:000003">
    <property type="entry name" value="acetyl-CoA carboxylase isoform X1"/>
    <property type="match status" value="1"/>
</dbReference>
<dbReference type="Gene3D" id="3.30.700.40">
    <property type="match status" value="1"/>
</dbReference>
<dbReference type="AlphaFoldDB" id="A0A0L0FN20"/>
<dbReference type="Pfam" id="PF00364">
    <property type="entry name" value="Biotin_lipoyl"/>
    <property type="match status" value="1"/>
</dbReference>
<dbReference type="RefSeq" id="XP_014152077.1">
    <property type="nucleotide sequence ID" value="XM_014296602.1"/>
</dbReference>
<dbReference type="PANTHER" id="PTHR18866:SF33">
    <property type="entry name" value="METHYLCROTONOYL-COA CARBOXYLASE SUBUNIT ALPHA, MITOCHONDRIAL-RELATED"/>
    <property type="match status" value="1"/>
</dbReference>
<evidence type="ECO:0000256" key="5">
    <source>
        <dbReference type="ARBA" id="ARBA00023267"/>
    </source>
</evidence>
<dbReference type="Gene3D" id="2.40.50.100">
    <property type="match status" value="1"/>
</dbReference>
<comment type="cofactor">
    <cofactor evidence="1">
        <name>biotin</name>
        <dbReference type="ChEBI" id="CHEBI:57586"/>
    </cofactor>
</comment>
<dbReference type="InterPro" id="IPR005481">
    <property type="entry name" value="BC-like_N"/>
</dbReference>
<evidence type="ECO:0000313" key="10">
    <source>
        <dbReference type="EMBL" id="KNC78175.1"/>
    </source>
</evidence>
<dbReference type="InterPro" id="IPR005479">
    <property type="entry name" value="CPAse_ATP-bd"/>
</dbReference>
<evidence type="ECO:0000259" key="9">
    <source>
        <dbReference type="PROSITE" id="PS50979"/>
    </source>
</evidence>
<evidence type="ECO:0000256" key="3">
    <source>
        <dbReference type="ARBA" id="ARBA00022741"/>
    </source>
</evidence>
<dbReference type="Gene3D" id="3.30.470.20">
    <property type="entry name" value="ATP-grasp fold, B domain"/>
    <property type="match status" value="1"/>
</dbReference>
<dbReference type="InterPro" id="IPR016185">
    <property type="entry name" value="PreATP-grasp_dom_sf"/>
</dbReference>
<dbReference type="PROSITE" id="PS00867">
    <property type="entry name" value="CPSASE_2"/>
    <property type="match status" value="1"/>
</dbReference>
<organism evidence="10 11">
    <name type="scientific">Sphaeroforma arctica JP610</name>
    <dbReference type="NCBI Taxonomy" id="667725"/>
    <lineage>
        <taxon>Eukaryota</taxon>
        <taxon>Ichthyosporea</taxon>
        <taxon>Ichthyophonida</taxon>
        <taxon>Sphaeroforma</taxon>
    </lineage>
</organism>
<dbReference type="InterPro" id="IPR011764">
    <property type="entry name" value="Biotin_carboxylation_dom"/>
</dbReference>
<name>A0A0L0FN20_9EUKA</name>
<gene>
    <name evidence="10" type="ORF">SARC_09382</name>
</gene>
<dbReference type="GO" id="GO:0005739">
    <property type="term" value="C:mitochondrion"/>
    <property type="evidence" value="ECO:0007669"/>
    <property type="project" value="TreeGrafter"/>
</dbReference>
<dbReference type="eggNOG" id="KOG0238">
    <property type="taxonomic scope" value="Eukaryota"/>
</dbReference>
<dbReference type="GO" id="GO:0004485">
    <property type="term" value="F:methylcrotonoyl-CoA carboxylase activity"/>
    <property type="evidence" value="ECO:0007669"/>
    <property type="project" value="TreeGrafter"/>
</dbReference>
<keyword evidence="3 6" id="KW-0547">Nucleotide-binding</keyword>
<evidence type="ECO:0000256" key="4">
    <source>
        <dbReference type="ARBA" id="ARBA00022840"/>
    </source>
</evidence>
<dbReference type="PROSITE" id="PS00188">
    <property type="entry name" value="BIOTIN"/>
    <property type="match status" value="1"/>
</dbReference>
<dbReference type="OrthoDB" id="196847at2759"/>
<evidence type="ECO:0000256" key="1">
    <source>
        <dbReference type="ARBA" id="ARBA00001953"/>
    </source>
</evidence>
<dbReference type="GO" id="GO:0005524">
    <property type="term" value="F:ATP binding"/>
    <property type="evidence" value="ECO:0007669"/>
    <property type="project" value="UniProtKB-UniRule"/>
</dbReference>
<evidence type="ECO:0000256" key="2">
    <source>
        <dbReference type="ARBA" id="ARBA00022598"/>
    </source>
</evidence>
<dbReference type="SUPFAM" id="SSF51246">
    <property type="entry name" value="Rudiment single hybrid motif"/>
    <property type="match status" value="1"/>
</dbReference>
<dbReference type="PROSITE" id="PS50975">
    <property type="entry name" value="ATP_GRASP"/>
    <property type="match status" value="1"/>
</dbReference>
<keyword evidence="5" id="KW-0092">Biotin</keyword>
<dbReference type="SMART" id="SM00878">
    <property type="entry name" value="Biotin_carb_C"/>
    <property type="match status" value="1"/>
</dbReference>
<dbReference type="SUPFAM" id="SSF56059">
    <property type="entry name" value="Glutathione synthetase ATP-binding domain-like"/>
    <property type="match status" value="1"/>
</dbReference>
<dbReference type="InterPro" id="IPR005482">
    <property type="entry name" value="Biotin_COase_C"/>
</dbReference>
<dbReference type="Pfam" id="PF02786">
    <property type="entry name" value="CPSase_L_D2"/>
    <property type="match status" value="1"/>
</dbReference>
<reference evidence="10 11" key="1">
    <citation type="submission" date="2011-02" db="EMBL/GenBank/DDBJ databases">
        <title>The Genome Sequence of Sphaeroforma arctica JP610.</title>
        <authorList>
            <consortium name="The Broad Institute Genome Sequencing Platform"/>
            <person name="Russ C."/>
            <person name="Cuomo C."/>
            <person name="Young S.K."/>
            <person name="Zeng Q."/>
            <person name="Gargeya S."/>
            <person name="Alvarado L."/>
            <person name="Berlin A."/>
            <person name="Chapman S.B."/>
            <person name="Chen Z."/>
            <person name="Freedman E."/>
            <person name="Gellesch M."/>
            <person name="Goldberg J."/>
            <person name="Griggs A."/>
            <person name="Gujja S."/>
            <person name="Heilman E."/>
            <person name="Heiman D."/>
            <person name="Howarth C."/>
            <person name="Mehta T."/>
            <person name="Neiman D."/>
            <person name="Pearson M."/>
            <person name="Roberts A."/>
            <person name="Saif S."/>
            <person name="Shea T."/>
            <person name="Shenoy N."/>
            <person name="Sisk P."/>
            <person name="Stolte C."/>
            <person name="Sykes S."/>
            <person name="White J."/>
            <person name="Yandava C."/>
            <person name="Burger G."/>
            <person name="Gray M.W."/>
            <person name="Holland P.W.H."/>
            <person name="King N."/>
            <person name="Lang F.B.F."/>
            <person name="Roger A.J."/>
            <person name="Ruiz-Trillo I."/>
            <person name="Haas B."/>
            <person name="Nusbaum C."/>
            <person name="Birren B."/>
        </authorList>
    </citation>
    <scope>NUCLEOTIDE SEQUENCE [LARGE SCALE GENOMIC DNA]</scope>
    <source>
        <strain evidence="10 11">JP610</strain>
    </source>
</reference>
<keyword evidence="11" id="KW-1185">Reference proteome</keyword>
<dbReference type="InterPro" id="IPR050856">
    <property type="entry name" value="Biotin_carboxylase_complex"/>
</dbReference>
<dbReference type="InterPro" id="IPR011761">
    <property type="entry name" value="ATP-grasp"/>
</dbReference>
<dbReference type="Proteomes" id="UP000054560">
    <property type="component" value="Unassembled WGS sequence"/>
</dbReference>
<keyword evidence="4 6" id="KW-0067">ATP-binding</keyword>
<dbReference type="STRING" id="667725.A0A0L0FN20"/>
<feature type="domain" description="ATP-grasp" evidence="8">
    <location>
        <begin position="103"/>
        <end position="300"/>
    </location>
</feature>
<dbReference type="PROSITE" id="PS50968">
    <property type="entry name" value="BIOTINYL_LIPOYL"/>
    <property type="match status" value="1"/>
</dbReference>
<evidence type="ECO:0000259" key="8">
    <source>
        <dbReference type="PROSITE" id="PS50975"/>
    </source>
</evidence>
<evidence type="ECO:0000259" key="7">
    <source>
        <dbReference type="PROSITE" id="PS50968"/>
    </source>
</evidence>
<protein>
    <submittedName>
        <fullName evidence="10">Methylcrotonoyl-CoA carboxylase subunit alpha, mitochondrial</fullName>
    </submittedName>
</protein>
<dbReference type="FunFam" id="3.30.470.20:FF:000028">
    <property type="entry name" value="Methylcrotonoyl-CoA carboxylase subunit alpha, mitochondrial"/>
    <property type="match status" value="1"/>
</dbReference>
<dbReference type="SUPFAM" id="SSF51230">
    <property type="entry name" value="Single hybrid motif"/>
    <property type="match status" value="1"/>
</dbReference>
<feature type="domain" description="Lipoyl-binding" evidence="7">
    <location>
        <begin position="569"/>
        <end position="651"/>
    </location>
</feature>
<dbReference type="InterPro" id="IPR011053">
    <property type="entry name" value="Single_hybrid_motif"/>
</dbReference>
<dbReference type="InterPro" id="IPR000089">
    <property type="entry name" value="Biotin_lipoyl"/>
</dbReference>
<dbReference type="CDD" id="cd06850">
    <property type="entry name" value="biotinyl_domain"/>
    <property type="match status" value="1"/>
</dbReference>
<dbReference type="GO" id="GO:0046872">
    <property type="term" value="F:metal ion binding"/>
    <property type="evidence" value="ECO:0007669"/>
    <property type="project" value="InterPro"/>
</dbReference>
<dbReference type="PANTHER" id="PTHR18866">
    <property type="entry name" value="CARBOXYLASE:PYRUVATE/ACETYL-COA/PROPIONYL-COA CARBOXYLASE"/>
    <property type="match status" value="1"/>
</dbReference>
<dbReference type="Pfam" id="PF02785">
    <property type="entry name" value="Biotin_carb_C"/>
    <property type="match status" value="1"/>
</dbReference>
<accession>A0A0L0FN20</accession>
<evidence type="ECO:0000256" key="6">
    <source>
        <dbReference type="PROSITE-ProRule" id="PRU00409"/>
    </source>
</evidence>
<dbReference type="PROSITE" id="PS50979">
    <property type="entry name" value="BC"/>
    <property type="match status" value="1"/>
</dbReference>